<evidence type="ECO:0000313" key="4">
    <source>
        <dbReference type="WBParaSite" id="ASIM_0000631301-mRNA-1"/>
    </source>
</evidence>
<proteinExistence type="predicted"/>
<dbReference type="Proteomes" id="UP000267096">
    <property type="component" value="Unassembled WGS sequence"/>
</dbReference>
<dbReference type="EMBL" id="UYRR01012805">
    <property type="protein sequence ID" value="VDK26514.1"/>
    <property type="molecule type" value="Genomic_DNA"/>
</dbReference>
<organism evidence="4">
    <name type="scientific">Anisakis simplex</name>
    <name type="common">Herring worm</name>
    <dbReference type="NCBI Taxonomy" id="6269"/>
    <lineage>
        <taxon>Eukaryota</taxon>
        <taxon>Metazoa</taxon>
        <taxon>Ecdysozoa</taxon>
        <taxon>Nematoda</taxon>
        <taxon>Chromadorea</taxon>
        <taxon>Rhabditida</taxon>
        <taxon>Spirurina</taxon>
        <taxon>Ascaridomorpha</taxon>
        <taxon>Ascaridoidea</taxon>
        <taxon>Anisakidae</taxon>
        <taxon>Anisakis</taxon>
        <taxon>Anisakis simplex complex</taxon>
    </lineage>
</organism>
<protein>
    <submittedName>
        <fullName evidence="4">Reverse transcriptase domain-containing protein</fullName>
    </submittedName>
</protein>
<reference evidence="4" key="1">
    <citation type="submission" date="2017-02" db="UniProtKB">
        <authorList>
            <consortium name="WormBaseParasite"/>
        </authorList>
    </citation>
    <scope>IDENTIFICATION</scope>
</reference>
<reference evidence="2 3" key="2">
    <citation type="submission" date="2018-11" db="EMBL/GenBank/DDBJ databases">
        <authorList>
            <consortium name="Pathogen Informatics"/>
        </authorList>
    </citation>
    <scope>NUCLEOTIDE SEQUENCE [LARGE SCALE GENOMIC DNA]</scope>
</reference>
<sequence>VIEPETKDSWGLPQLKGSARIIVQSPSKDESSAMSGHPLPVRVAELISPPDPDTARLSLPEPTTFQPTPHYEPTESSPPPEEPKPLTIDVSSAYCISLQHRNEFLSFILD</sequence>
<evidence type="ECO:0000256" key="1">
    <source>
        <dbReference type="SAM" id="MobiDB-lite"/>
    </source>
</evidence>
<name>A0A0M3JFB3_ANISI</name>
<feature type="region of interest" description="Disordered" evidence="1">
    <location>
        <begin position="25"/>
        <end position="87"/>
    </location>
</feature>
<keyword evidence="3" id="KW-1185">Reference proteome</keyword>
<accession>A0A0M3JFB3</accession>
<dbReference type="WBParaSite" id="ASIM_0000631301-mRNA-1">
    <property type="protein sequence ID" value="ASIM_0000631301-mRNA-1"/>
    <property type="gene ID" value="ASIM_0000631301"/>
</dbReference>
<dbReference type="AlphaFoldDB" id="A0A0M3JFB3"/>
<gene>
    <name evidence="2" type="ORF">ASIM_LOCUS6095</name>
</gene>
<evidence type="ECO:0000313" key="3">
    <source>
        <dbReference type="Proteomes" id="UP000267096"/>
    </source>
</evidence>
<evidence type="ECO:0000313" key="2">
    <source>
        <dbReference type="EMBL" id="VDK26514.1"/>
    </source>
</evidence>